<evidence type="ECO:0000313" key="2">
    <source>
        <dbReference type="EMBL" id="QJR36072.1"/>
    </source>
</evidence>
<dbReference type="RefSeq" id="WP_171225505.1">
    <property type="nucleotide sequence ID" value="NZ_CP053085.1"/>
</dbReference>
<name>A0A6M4ITC7_9BACT</name>
<protein>
    <submittedName>
        <fullName evidence="2">Helix-turn-helix domain-containing protein</fullName>
    </submittedName>
</protein>
<dbReference type="Pfam" id="PF12833">
    <property type="entry name" value="HTH_18"/>
    <property type="match status" value="1"/>
</dbReference>
<dbReference type="Gene3D" id="3.40.50.2300">
    <property type="match status" value="1"/>
</dbReference>
<evidence type="ECO:0000259" key="1">
    <source>
        <dbReference type="PROSITE" id="PS01124"/>
    </source>
</evidence>
<dbReference type="EMBL" id="CP053085">
    <property type="protein sequence ID" value="QJR36072.1"/>
    <property type="molecule type" value="Genomic_DNA"/>
</dbReference>
<dbReference type="InterPro" id="IPR011006">
    <property type="entry name" value="CheY-like_superfamily"/>
</dbReference>
<dbReference type="Proteomes" id="UP000500938">
    <property type="component" value="Chromosome"/>
</dbReference>
<gene>
    <name evidence="2" type="ORF">HKW67_11400</name>
</gene>
<sequence>MPARTGAENSAPSMCVVALLKRERARALVRAAFPRRRAHVHAAKSAVDVEEYLIKELVDVVIIDAGAGDDAQRLIARAEEFPSLPFVLITTLLPADAPLVARAADAGVTDVLVEGVDDSVARELVLRRAFSSRFERALSQPPAMLHLETPLQIAVWQSVVRRAGRPVRTDQLAKELSVSREHLSRSFAVGQAPTLKRVIDLVRVLAAAELSKNAGFDVRDVAQVLGFASSSHLSSTTQRLVGARASSLSRLRAVDLLERFGQAAFGDPAAS</sequence>
<dbReference type="KEGG" id="ggr:HKW67_11400"/>
<dbReference type="GO" id="GO:0003700">
    <property type="term" value="F:DNA-binding transcription factor activity"/>
    <property type="evidence" value="ECO:0007669"/>
    <property type="project" value="InterPro"/>
</dbReference>
<keyword evidence="3" id="KW-1185">Reference proteome</keyword>
<dbReference type="PROSITE" id="PS01124">
    <property type="entry name" value="HTH_ARAC_FAMILY_2"/>
    <property type="match status" value="1"/>
</dbReference>
<organism evidence="2 3">
    <name type="scientific">Gemmatimonas groenlandica</name>
    <dbReference type="NCBI Taxonomy" id="2732249"/>
    <lineage>
        <taxon>Bacteria</taxon>
        <taxon>Pseudomonadati</taxon>
        <taxon>Gemmatimonadota</taxon>
        <taxon>Gemmatimonadia</taxon>
        <taxon>Gemmatimonadales</taxon>
        <taxon>Gemmatimonadaceae</taxon>
        <taxon>Gemmatimonas</taxon>
    </lineage>
</organism>
<dbReference type="AlphaFoldDB" id="A0A6M4ITC7"/>
<reference evidence="2 3" key="1">
    <citation type="submission" date="2020-05" db="EMBL/GenBank/DDBJ databases">
        <title>Complete genome sequence of Gemmatimonas greenlandica TET16.</title>
        <authorList>
            <person name="Zeng Y."/>
        </authorList>
    </citation>
    <scope>NUCLEOTIDE SEQUENCE [LARGE SCALE GENOMIC DNA]</scope>
    <source>
        <strain evidence="2 3">TET16</strain>
    </source>
</reference>
<dbReference type="SUPFAM" id="SSF52172">
    <property type="entry name" value="CheY-like"/>
    <property type="match status" value="1"/>
</dbReference>
<dbReference type="InterPro" id="IPR018060">
    <property type="entry name" value="HTH_AraC"/>
</dbReference>
<proteinExistence type="predicted"/>
<dbReference type="GO" id="GO:0043565">
    <property type="term" value="F:sequence-specific DNA binding"/>
    <property type="evidence" value="ECO:0007669"/>
    <property type="project" value="InterPro"/>
</dbReference>
<accession>A0A6M4ITC7</accession>
<feature type="domain" description="HTH araC/xylS-type" evidence="1">
    <location>
        <begin position="153"/>
        <end position="251"/>
    </location>
</feature>
<dbReference type="Gene3D" id="1.10.10.60">
    <property type="entry name" value="Homeodomain-like"/>
    <property type="match status" value="1"/>
</dbReference>
<evidence type="ECO:0000313" key="3">
    <source>
        <dbReference type="Proteomes" id="UP000500938"/>
    </source>
</evidence>
<dbReference type="SMART" id="SM00342">
    <property type="entry name" value="HTH_ARAC"/>
    <property type="match status" value="1"/>
</dbReference>